<keyword evidence="5 13" id="KW-0808">Transferase</keyword>
<dbReference type="PANTHER" id="PTHR30307">
    <property type="entry name" value="S-ADENOSYLMETHIONINE:TRNA RIBOSYLTRANSFERASE-ISOMERASE"/>
    <property type="match status" value="1"/>
</dbReference>
<evidence type="ECO:0000256" key="8">
    <source>
        <dbReference type="ARBA" id="ARBA00052751"/>
    </source>
</evidence>
<evidence type="ECO:0000256" key="6">
    <source>
        <dbReference type="ARBA" id="ARBA00022691"/>
    </source>
</evidence>
<keyword evidence="6 13" id="KW-0949">S-adenosyl-L-methionine</keyword>
<dbReference type="GO" id="GO:0051075">
    <property type="term" value="F:S-adenosylmethionine:tRNA ribosyltransferase-isomerase activity"/>
    <property type="evidence" value="ECO:0007669"/>
    <property type="project" value="UniProtKB-EC"/>
</dbReference>
<accession>A0A1I7IS07</accession>
<dbReference type="Pfam" id="PF02547">
    <property type="entry name" value="Queuosine_synth"/>
    <property type="match status" value="1"/>
</dbReference>
<dbReference type="OrthoDB" id="9805933at2"/>
<dbReference type="PANTHER" id="PTHR30307:SF0">
    <property type="entry name" value="S-ADENOSYLMETHIONINE:TRNA RIBOSYLTRANSFERASE-ISOMERASE"/>
    <property type="match status" value="1"/>
</dbReference>
<dbReference type="Proteomes" id="UP000182649">
    <property type="component" value="Unassembled WGS sequence"/>
</dbReference>
<dbReference type="RefSeq" id="WP_074975916.1">
    <property type="nucleotide sequence ID" value="NZ_FPBZ01000025.1"/>
</dbReference>
<evidence type="ECO:0000256" key="12">
    <source>
        <dbReference type="ARBA" id="ARBA00076160"/>
    </source>
</evidence>
<comment type="subunit">
    <text evidence="3 13">Monomer.</text>
</comment>
<comment type="function">
    <text evidence="13">Transfers and isomerizes the ribose moiety from AdoMet to the 7-aminomethyl group of 7-deazaguanine (preQ1-tRNA) to give epoxyqueuosine (oQ-tRNA).</text>
</comment>
<dbReference type="HAMAP" id="MF_00113">
    <property type="entry name" value="QueA"/>
    <property type="match status" value="1"/>
</dbReference>
<dbReference type="AlphaFoldDB" id="A0A1I7IS07"/>
<dbReference type="GO" id="GO:0008616">
    <property type="term" value="P:tRNA queuosine(34) biosynthetic process"/>
    <property type="evidence" value="ECO:0007669"/>
    <property type="project" value="UniProtKB-UniRule"/>
</dbReference>
<dbReference type="FunFam" id="3.40.1780.10:FF:000001">
    <property type="entry name" value="S-adenosylmethionine:tRNA ribosyltransferase-isomerase"/>
    <property type="match status" value="1"/>
</dbReference>
<name>A0A1I7IS07_9PROT</name>
<dbReference type="NCBIfam" id="NF001140">
    <property type="entry name" value="PRK00147.1"/>
    <property type="match status" value="1"/>
</dbReference>
<evidence type="ECO:0000256" key="4">
    <source>
        <dbReference type="ARBA" id="ARBA00022490"/>
    </source>
</evidence>
<comment type="pathway">
    <text evidence="2 13">tRNA modification; tRNA-queuosine biosynthesis.</text>
</comment>
<evidence type="ECO:0000313" key="15">
    <source>
        <dbReference type="Proteomes" id="UP000182649"/>
    </source>
</evidence>
<evidence type="ECO:0000313" key="14">
    <source>
        <dbReference type="EMBL" id="SFU75706.1"/>
    </source>
</evidence>
<evidence type="ECO:0000256" key="13">
    <source>
        <dbReference type="HAMAP-Rule" id="MF_00113"/>
    </source>
</evidence>
<evidence type="ECO:0000256" key="9">
    <source>
        <dbReference type="ARBA" id="ARBA00061210"/>
    </source>
</evidence>
<dbReference type="InterPro" id="IPR003699">
    <property type="entry name" value="QueA"/>
</dbReference>
<evidence type="ECO:0000256" key="7">
    <source>
        <dbReference type="ARBA" id="ARBA00022785"/>
    </source>
</evidence>
<dbReference type="InterPro" id="IPR036100">
    <property type="entry name" value="QueA_sf"/>
</dbReference>
<dbReference type="NCBIfam" id="TIGR00113">
    <property type="entry name" value="queA"/>
    <property type="match status" value="1"/>
</dbReference>
<dbReference type="Gene3D" id="3.40.1780.10">
    <property type="entry name" value="QueA-like"/>
    <property type="match status" value="1"/>
</dbReference>
<proteinExistence type="inferred from homology"/>
<comment type="subcellular location">
    <subcellularLocation>
        <location evidence="1 13">Cytoplasm</location>
    </subcellularLocation>
</comment>
<dbReference type="EC" id="2.4.99.17" evidence="10 13"/>
<protein>
    <recommendedName>
        <fullName evidence="11 13">S-adenosylmethionine:tRNA ribosyltransferase-isomerase</fullName>
        <ecNumber evidence="10 13">2.4.99.17</ecNumber>
    </recommendedName>
    <alternativeName>
        <fullName evidence="12 13">Queuosine biosynthesis protein QueA</fullName>
    </alternativeName>
</protein>
<dbReference type="InterPro" id="IPR042119">
    <property type="entry name" value="QueA_dom2"/>
</dbReference>
<evidence type="ECO:0000256" key="3">
    <source>
        <dbReference type="ARBA" id="ARBA00011245"/>
    </source>
</evidence>
<reference evidence="14 15" key="1">
    <citation type="submission" date="2016-10" db="EMBL/GenBank/DDBJ databases">
        <authorList>
            <person name="de Groot N.N."/>
        </authorList>
    </citation>
    <scope>NUCLEOTIDE SEQUENCE [LARGE SCALE GENOMIC DNA]</scope>
    <source>
        <strain evidence="14 15">Nl14</strain>
    </source>
</reference>
<comment type="catalytic activity">
    <reaction evidence="8 13">
        <text>7-aminomethyl-7-carbaguanosine(34) in tRNA + S-adenosyl-L-methionine = epoxyqueuosine(34) in tRNA + adenine + L-methionine + 2 H(+)</text>
        <dbReference type="Rhea" id="RHEA:32155"/>
        <dbReference type="Rhea" id="RHEA-COMP:10342"/>
        <dbReference type="Rhea" id="RHEA-COMP:18582"/>
        <dbReference type="ChEBI" id="CHEBI:15378"/>
        <dbReference type="ChEBI" id="CHEBI:16708"/>
        <dbReference type="ChEBI" id="CHEBI:57844"/>
        <dbReference type="ChEBI" id="CHEBI:59789"/>
        <dbReference type="ChEBI" id="CHEBI:82833"/>
        <dbReference type="ChEBI" id="CHEBI:194443"/>
        <dbReference type="EC" id="2.4.99.17"/>
    </reaction>
</comment>
<keyword evidence="14" id="KW-0413">Isomerase</keyword>
<keyword evidence="4 13" id="KW-0963">Cytoplasm</keyword>
<dbReference type="InterPro" id="IPR042118">
    <property type="entry name" value="QueA_dom1"/>
</dbReference>
<dbReference type="Gene3D" id="2.40.10.240">
    <property type="entry name" value="QueA-like"/>
    <property type="match status" value="1"/>
</dbReference>
<evidence type="ECO:0000256" key="11">
    <source>
        <dbReference type="ARBA" id="ARBA00069325"/>
    </source>
</evidence>
<dbReference type="SUPFAM" id="SSF111337">
    <property type="entry name" value="QueA-like"/>
    <property type="match status" value="1"/>
</dbReference>
<evidence type="ECO:0000256" key="5">
    <source>
        <dbReference type="ARBA" id="ARBA00022679"/>
    </source>
</evidence>
<dbReference type="GO" id="GO:0005737">
    <property type="term" value="C:cytoplasm"/>
    <property type="evidence" value="ECO:0007669"/>
    <property type="project" value="UniProtKB-SubCell"/>
</dbReference>
<comment type="similarity">
    <text evidence="9 13">Belongs to the QueA family.</text>
</comment>
<evidence type="ECO:0000256" key="2">
    <source>
        <dbReference type="ARBA" id="ARBA00004691"/>
    </source>
</evidence>
<organism evidence="14 15">
    <name type="scientific">Nitrosospira multiformis</name>
    <dbReference type="NCBI Taxonomy" id="1231"/>
    <lineage>
        <taxon>Bacteria</taxon>
        <taxon>Pseudomonadati</taxon>
        <taxon>Pseudomonadota</taxon>
        <taxon>Betaproteobacteria</taxon>
        <taxon>Nitrosomonadales</taxon>
        <taxon>Nitrosomonadaceae</taxon>
        <taxon>Nitrosospira</taxon>
    </lineage>
</organism>
<evidence type="ECO:0000256" key="1">
    <source>
        <dbReference type="ARBA" id="ARBA00004496"/>
    </source>
</evidence>
<dbReference type="EMBL" id="FPBZ01000025">
    <property type="protein sequence ID" value="SFU75706.1"/>
    <property type="molecule type" value="Genomic_DNA"/>
</dbReference>
<sequence>MKIQDFDFDLPPELIAQFPAEKRGNSRMLHLDAASGALQDRRFADLPSYLRAGDVVVFNDTRVIKARLYGVRDTGGRVEVLVERVLDRQRVMAVIRASHSPKPGSKLFLADAIEVTVLSREHDFYTLQFEHEGTVIELLERYGNLPLPPYISRPVEKSDELRYQTIYATQPGAVAAPTAGLHFDEPMLELLRKMGVVMAHVTLHVGSGTFQPVRVENIADHRMHSEIFDVSAETVECIKHAKAEGGRVLAVGTTSLRALEAAAAATGKRAKPDDNGEDGAQIKCGAGETDIFITPGYQFRVVDCLLTNFHLPRSTLLMLVSAFGGVENIRQAYRHAIEERYRFFSFGDAMLIERAGRI</sequence>
<gene>
    <name evidence="13" type="primary">queA</name>
    <name evidence="14" type="ORF">SAMN05216417_1254</name>
</gene>
<evidence type="ECO:0000256" key="10">
    <source>
        <dbReference type="ARBA" id="ARBA00066503"/>
    </source>
</evidence>
<dbReference type="UniPathway" id="UPA00392"/>
<keyword evidence="7 13" id="KW-0671">Queuosine biosynthesis</keyword>